<proteinExistence type="predicted"/>
<evidence type="ECO:0000313" key="2">
    <source>
        <dbReference type="Proteomes" id="UP000622797"/>
    </source>
</evidence>
<dbReference type="Proteomes" id="UP000622797">
    <property type="component" value="Unassembled WGS sequence"/>
</dbReference>
<gene>
    <name evidence="1" type="ORF">FSARC_4113</name>
</gene>
<accession>A0A8H4U2E6</accession>
<name>A0A8H4U2E6_9HYPO</name>
<sequence length="220" mass="25386">MMATETSTQIKLRDPYLFVTSDDFFQNLDSGNAKVNRPTRVTYPAADQLLSDGKKNSACSHGAVFRFNDNSLLLIQFSRPKVWQIRFDAKNQEGSNLTDDTMSGLISTLDGLEDINWCVELIDTDPQYIILQSVVDPKTPNRRVELQISVQRDPFQITPVRVLESNPPCEKKAYMNYFNFDNMRYQNAYGKGPLDDREPLYHSEPFWIEVDSHPGYRYQI</sequence>
<dbReference type="EMBL" id="JABEXW010000196">
    <property type="protein sequence ID" value="KAF4968546.1"/>
    <property type="molecule type" value="Genomic_DNA"/>
</dbReference>
<reference evidence="1" key="1">
    <citation type="journal article" date="2020" name="BMC Genomics">
        <title>Correction to: Identification and distribution of gene clusters required for synthesis of sphingolipid metabolism inhibitors in diverse species of the filamentous fungus Fusarium.</title>
        <authorList>
            <person name="Kim H.S."/>
            <person name="Lohmar J.M."/>
            <person name="Busman M."/>
            <person name="Brown D.W."/>
            <person name="Naumann T.A."/>
            <person name="Divon H.H."/>
            <person name="Lysoe E."/>
            <person name="Uhlig S."/>
            <person name="Proctor R.H."/>
        </authorList>
    </citation>
    <scope>NUCLEOTIDE SEQUENCE</scope>
    <source>
        <strain evidence="1">NRRL 20472</strain>
    </source>
</reference>
<dbReference type="AlphaFoldDB" id="A0A8H4U2E6"/>
<comment type="caution">
    <text evidence="1">The sequence shown here is derived from an EMBL/GenBank/DDBJ whole genome shotgun (WGS) entry which is preliminary data.</text>
</comment>
<protein>
    <submittedName>
        <fullName evidence="1">Uncharacterized protein</fullName>
    </submittedName>
</protein>
<evidence type="ECO:0000313" key="1">
    <source>
        <dbReference type="EMBL" id="KAF4968546.1"/>
    </source>
</evidence>
<reference evidence="1" key="2">
    <citation type="submission" date="2020-05" db="EMBL/GenBank/DDBJ databases">
        <authorList>
            <person name="Kim H.-S."/>
            <person name="Proctor R.H."/>
            <person name="Brown D.W."/>
        </authorList>
    </citation>
    <scope>NUCLEOTIDE SEQUENCE</scope>
    <source>
        <strain evidence="1">NRRL 20472</strain>
    </source>
</reference>
<dbReference type="Gene3D" id="2.60.40.1760">
    <property type="entry name" value="glycosyl hydrolase (family 31)"/>
    <property type="match status" value="1"/>
</dbReference>
<keyword evidence="2" id="KW-1185">Reference proteome</keyword>
<organism evidence="1 2">
    <name type="scientific">Fusarium sarcochroum</name>
    <dbReference type="NCBI Taxonomy" id="1208366"/>
    <lineage>
        <taxon>Eukaryota</taxon>
        <taxon>Fungi</taxon>
        <taxon>Dikarya</taxon>
        <taxon>Ascomycota</taxon>
        <taxon>Pezizomycotina</taxon>
        <taxon>Sordariomycetes</taxon>
        <taxon>Hypocreomycetidae</taxon>
        <taxon>Hypocreales</taxon>
        <taxon>Nectriaceae</taxon>
        <taxon>Fusarium</taxon>
        <taxon>Fusarium lateritium species complex</taxon>
    </lineage>
</organism>
<dbReference type="OrthoDB" id="10070917at2759"/>